<evidence type="ECO:0000313" key="4">
    <source>
        <dbReference type="Proteomes" id="UP000186595"/>
    </source>
</evidence>
<gene>
    <name evidence="2" type="ORF">BMT50_07815</name>
    <name evidence="3" type="ORF">BMT50_18450</name>
</gene>
<dbReference type="EMBL" id="MPGR01000001">
    <property type="protein sequence ID" value="OKB74591.1"/>
    <property type="molecule type" value="Genomic_DNA"/>
</dbReference>
<evidence type="ECO:0000256" key="1">
    <source>
        <dbReference type="SAM" id="MobiDB-lite"/>
    </source>
</evidence>
<comment type="caution">
    <text evidence="3">The sequence shown here is derived from an EMBL/GenBank/DDBJ whole genome shotgun (WGS) entry which is preliminary data.</text>
</comment>
<dbReference type="EMBL" id="MPGR01000001">
    <property type="protein sequence ID" value="OKB72684.1"/>
    <property type="molecule type" value="Genomic_DNA"/>
</dbReference>
<evidence type="ECO:0000313" key="2">
    <source>
        <dbReference type="EMBL" id="OKB72684.1"/>
    </source>
</evidence>
<feature type="compositionally biased region" description="Polar residues" evidence="1">
    <location>
        <begin position="8"/>
        <end position="20"/>
    </location>
</feature>
<accession>A0AAP7TWV3</accession>
<dbReference type="AlphaFoldDB" id="A0AAP7TWV3"/>
<feature type="region of interest" description="Disordered" evidence="1">
    <location>
        <begin position="1"/>
        <end position="25"/>
    </location>
</feature>
<reference evidence="3 4" key="1">
    <citation type="submission" date="2016-11" db="EMBL/GenBank/DDBJ databases">
        <title>Draft genome sequences of five Shigatoxin-producing Escherichia coli isolates harboring the new recently described Subtilase cytotoxin allelic variant subAB2-3.</title>
        <authorList>
            <person name="Tasara T."/>
            <person name="Fierz L."/>
            <person name="Klumpp J."/>
            <person name="Schmidt H."/>
            <person name="Stephan R."/>
        </authorList>
    </citation>
    <scope>NUCLEOTIDE SEQUENCE [LARGE SCALE GENOMIC DNA]</scope>
    <source>
        <strain evidence="3 4">453</strain>
    </source>
</reference>
<evidence type="ECO:0000313" key="3">
    <source>
        <dbReference type="EMBL" id="OKB74591.1"/>
    </source>
</evidence>
<proteinExistence type="predicted"/>
<sequence>MKLLHGSALSSGQTPGQLSEQNEDQRMSKVVRIIFEYKEGVIRKNADGSTHMGVSLDIRSTGIKQKGDGPAMIFGVVMLAESRDFAELVAMKARALMKDMNMSSGVIKGNEFNQQG</sequence>
<name>A0AAP7TWV3_ECOLX</name>
<protein>
    <submittedName>
        <fullName evidence="3">Uncharacterized protein</fullName>
    </submittedName>
</protein>
<organism evidence="3 4">
    <name type="scientific">Escherichia coli</name>
    <dbReference type="NCBI Taxonomy" id="562"/>
    <lineage>
        <taxon>Bacteria</taxon>
        <taxon>Pseudomonadati</taxon>
        <taxon>Pseudomonadota</taxon>
        <taxon>Gammaproteobacteria</taxon>
        <taxon>Enterobacterales</taxon>
        <taxon>Enterobacteriaceae</taxon>
        <taxon>Escherichia</taxon>
    </lineage>
</organism>
<dbReference type="Proteomes" id="UP000186595">
    <property type="component" value="Unassembled WGS sequence"/>
</dbReference>